<gene>
    <name evidence="1" type="ORF">ENUP19_0050G0008</name>
</gene>
<accession>A0ABQ0DC03</accession>
<dbReference type="Proteomes" id="UP001628156">
    <property type="component" value="Unassembled WGS sequence"/>
</dbReference>
<dbReference type="EMBL" id="BAAFRS010000050">
    <property type="protein sequence ID" value="GAB1220232.1"/>
    <property type="molecule type" value="Genomic_DNA"/>
</dbReference>
<sequence length="132" mass="15372">MTNIADIIIDNINDNTCDKYKLLLSYIDDKALTLFDIIINSYSNEFSIEELVYFYNLHKHTNDPANWISIMLHECGFAIGILTRIKREGVFNLIPADFKLVLPYLDDFWSRDGLAGAWDILLEVYRKQNGEF</sequence>
<protein>
    <submittedName>
        <fullName evidence="1">Uncharacterized protein</fullName>
    </submittedName>
</protein>
<name>A0ABQ0DC03_9EUKA</name>
<reference evidence="1 2" key="1">
    <citation type="journal article" date="2019" name="PLoS Negl. Trop. Dis.">
        <title>Whole genome sequencing of Entamoeba nuttalli reveals mammalian host-related molecular signatures and a novel octapeptide-repeat surface protein.</title>
        <authorList>
            <person name="Tanaka M."/>
            <person name="Makiuchi T."/>
            <person name="Komiyama T."/>
            <person name="Shiina T."/>
            <person name="Osaki K."/>
            <person name="Tachibana H."/>
        </authorList>
    </citation>
    <scope>NUCLEOTIDE SEQUENCE [LARGE SCALE GENOMIC DNA]</scope>
    <source>
        <strain evidence="1 2">P19-061405</strain>
    </source>
</reference>
<keyword evidence="2" id="KW-1185">Reference proteome</keyword>
<evidence type="ECO:0000313" key="1">
    <source>
        <dbReference type="EMBL" id="GAB1220232.1"/>
    </source>
</evidence>
<evidence type="ECO:0000313" key="2">
    <source>
        <dbReference type="Proteomes" id="UP001628156"/>
    </source>
</evidence>
<organism evidence="1 2">
    <name type="scientific">Entamoeba nuttalli</name>
    <dbReference type="NCBI Taxonomy" id="412467"/>
    <lineage>
        <taxon>Eukaryota</taxon>
        <taxon>Amoebozoa</taxon>
        <taxon>Evosea</taxon>
        <taxon>Archamoebae</taxon>
        <taxon>Mastigamoebida</taxon>
        <taxon>Entamoebidae</taxon>
        <taxon>Entamoeba</taxon>
    </lineage>
</organism>
<proteinExistence type="predicted"/>
<comment type="caution">
    <text evidence="1">The sequence shown here is derived from an EMBL/GenBank/DDBJ whole genome shotgun (WGS) entry which is preliminary data.</text>
</comment>